<dbReference type="InterPro" id="IPR007156">
    <property type="entry name" value="MamQ_LemA"/>
</dbReference>
<evidence type="ECO:0008006" key="8">
    <source>
        <dbReference type="Google" id="ProtNLM"/>
    </source>
</evidence>
<keyword evidence="3" id="KW-0812">Transmembrane</keyword>
<sequence length="190" mass="20867">MTLILILLVLAASVVLYVWYGTIVTRRNKVGETLGGIDAQLQQRHDLIPNVLAIARRFLDHEKTLLDEITQLRAQALPRLGERDFGKIGEKFQTEASLGADITRLFAIAESYPELTSSGPMIEAQRAYFEVEANISAARRFYNSAVGDLRNAVEIFPGGLIASIAGVSALPPFFEAQEASRAPVKAMDHL</sequence>
<evidence type="ECO:0000256" key="2">
    <source>
        <dbReference type="ARBA" id="ARBA00008854"/>
    </source>
</evidence>
<dbReference type="AlphaFoldDB" id="A0A0N1F534"/>
<evidence type="ECO:0000256" key="1">
    <source>
        <dbReference type="ARBA" id="ARBA00004167"/>
    </source>
</evidence>
<dbReference type="EMBL" id="LGSZ01000028">
    <property type="protein sequence ID" value="KPH81710.1"/>
    <property type="molecule type" value="Genomic_DNA"/>
</dbReference>
<comment type="caution">
    <text evidence="6">The sequence shown here is derived from an EMBL/GenBank/DDBJ whole genome shotgun (WGS) entry which is preliminary data.</text>
</comment>
<keyword evidence="5" id="KW-0472">Membrane</keyword>
<organism evidence="6 7">
    <name type="scientific">Bosea vaviloviae</name>
    <dbReference type="NCBI Taxonomy" id="1526658"/>
    <lineage>
        <taxon>Bacteria</taxon>
        <taxon>Pseudomonadati</taxon>
        <taxon>Pseudomonadota</taxon>
        <taxon>Alphaproteobacteria</taxon>
        <taxon>Hyphomicrobiales</taxon>
        <taxon>Boseaceae</taxon>
        <taxon>Bosea</taxon>
    </lineage>
</organism>
<accession>A0A0N1F534</accession>
<dbReference type="PATRIC" id="fig|1526658.3.peg.2339"/>
<evidence type="ECO:0000256" key="4">
    <source>
        <dbReference type="ARBA" id="ARBA00022989"/>
    </source>
</evidence>
<evidence type="ECO:0000313" key="6">
    <source>
        <dbReference type="EMBL" id="KPH81710.1"/>
    </source>
</evidence>
<proteinExistence type="inferred from homology"/>
<dbReference type="Proteomes" id="UP000037822">
    <property type="component" value="Unassembled WGS sequence"/>
</dbReference>
<dbReference type="SUPFAM" id="SSF140478">
    <property type="entry name" value="LemA-like"/>
    <property type="match status" value="1"/>
</dbReference>
<dbReference type="GO" id="GO:0016020">
    <property type="term" value="C:membrane"/>
    <property type="evidence" value="ECO:0007669"/>
    <property type="project" value="UniProtKB-SubCell"/>
</dbReference>
<comment type="similarity">
    <text evidence="2">Belongs to the LemA family.</text>
</comment>
<dbReference type="PANTHER" id="PTHR34478:SF2">
    <property type="entry name" value="MEMBRANE PROTEIN"/>
    <property type="match status" value="1"/>
</dbReference>
<keyword evidence="4" id="KW-1133">Transmembrane helix</keyword>
<dbReference type="OrthoDB" id="9804152at2"/>
<dbReference type="InterPro" id="IPR023353">
    <property type="entry name" value="LemA-like_dom_sf"/>
</dbReference>
<dbReference type="RefSeq" id="WP_054208551.1">
    <property type="nucleotide sequence ID" value="NZ_LGSZ01000028.1"/>
</dbReference>
<evidence type="ECO:0000256" key="3">
    <source>
        <dbReference type="ARBA" id="ARBA00022692"/>
    </source>
</evidence>
<evidence type="ECO:0000256" key="5">
    <source>
        <dbReference type="ARBA" id="ARBA00023136"/>
    </source>
</evidence>
<name>A0A0N1F534_9HYPH</name>
<gene>
    <name evidence="6" type="ORF">AE618_08285</name>
</gene>
<dbReference type="Pfam" id="PF04011">
    <property type="entry name" value="LemA"/>
    <property type="match status" value="1"/>
</dbReference>
<evidence type="ECO:0000313" key="7">
    <source>
        <dbReference type="Proteomes" id="UP000037822"/>
    </source>
</evidence>
<comment type="subcellular location">
    <subcellularLocation>
        <location evidence="1">Membrane</location>
        <topology evidence="1">Single-pass membrane protein</topology>
    </subcellularLocation>
</comment>
<keyword evidence="7" id="KW-1185">Reference proteome</keyword>
<dbReference type="Gene3D" id="1.20.1440.20">
    <property type="entry name" value="LemA-like domain"/>
    <property type="match status" value="1"/>
</dbReference>
<reference evidence="6 7" key="1">
    <citation type="submission" date="2015-07" db="EMBL/GenBank/DDBJ databases">
        <title>Whole genome sequencing of Bosea vaviloviae isolated from cave pool.</title>
        <authorList>
            <person name="Tan N.E.H."/>
            <person name="Lee Y.P."/>
            <person name="Gan H.M."/>
            <person name="Barton H."/>
            <person name="Savka M.A."/>
        </authorList>
    </citation>
    <scope>NUCLEOTIDE SEQUENCE [LARGE SCALE GENOMIC DNA]</scope>
    <source>
        <strain evidence="6 7">SD260</strain>
    </source>
</reference>
<dbReference type="PANTHER" id="PTHR34478">
    <property type="entry name" value="PROTEIN LEMA"/>
    <property type="match status" value="1"/>
</dbReference>
<protein>
    <recommendedName>
        <fullName evidence="8">LemA family protein</fullName>
    </recommendedName>
</protein>